<evidence type="ECO:0000259" key="6">
    <source>
        <dbReference type="Pfam" id="PF25371"/>
    </source>
</evidence>
<sequence>MWTKFLDQFLAQFLRHGTLDVVLPDGQTRSYGDGSQPRMAVHLHDADLPRKLVLRPDLALGEAYMDGRLTVEGDDIATLLALLVTNRSAQPALWWRKPLDKAADWLRVLNQINPVGRSLRNVSHHYDLTPELYALFLDRDRQYSCAYFAQPDDTLEAAQAQKKALIAAKLCLEPGMRVLDIGCGWGGLALTLAREHQVKVLGITLSKEQLAIAQARARAEGLAKRVEFRLADYRTLQGQFDRIVSVGMFEHVGLPHYRTYFGQVRKLLTENGVALLHTIGNAGPPMATGAWIRKYIFPGGYIPSMSECLRAIEAEDLWTTDVEVWRLHYAETLSHWRERFEANIDKARALHDDRFCRMWRYYLAGSEMTFRHAKQCVFQFQLARRLDAVPLTRDYLMGAGRAPMPMRRGA</sequence>
<keyword evidence="4" id="KW-0949">S-adenosyl-L-methionine</keyword>
<evidence type="ECO:0000256" key="3">
    <source>
        <dbReference type="ARBA" id="ARBA00022679"/>
    </source>
</evidence>
<dbReference type="EMBL" id="OMOQ01000006">
    <property type="protein sequence ID" value="SPH24945.1"/>
    <property type="molecule type" value="Genomic_DNA"/>
</dbReference>
<dbReference type="InterPro" id="IPR029063">
    <property type="entry name" value="SAM-dependent_MTases_sf"/>
</dbReference>
<dbReference type="Gene3D" id="3.40.50.150">
    <property type="entry name" value="Vaccinia Virus protein VP39"/>
    <property type="match status" value="1"/>
</dbReference>
<dbReference type="SUPFAM" id="SSF53335">
    <property type="entry name" value="S-adenosyl-L-methionine-dependent methyltransferases"/>
    <property type="match status" value="1"/>
</dbReference>
<proteinExistence type="inferred from homology"/>
<dbReference type="GO" id="GO:0008610">
    <property type="term" value="P:lipid biosynthetic process"/>
    <property type="evidence" value="ECO:0007669"/>
    <property type="project" value="InterPro"/>
</dbReference>
<dbReference type="PANTHER" id="PTHR43667">
    <property type="entry name" value="CYCLOPROPANE-FATTY-ACYL-PHOSPHOLIPID SYNTHASE"/>
    <property type="match status" value="1"/>
</dbReference>
<evidence type="ECO:0000256" key="4">
    <source>
        <dbReference type="ARBA" id="ARBA00022691"/>
    </source>
</evidence>
<evidence type="ECO:0000256" key="5">
    <source>
        <dbReference type="ARBA" id="ARBA00023098"/>
    </source>
</evidence>
<dbReference type="AlphaFoldDB" id="A0A2R8BNE8"/>
<dbReference type="GO" id="GO:0032259">
    <property type="term" value="P:methylation"/>
    <property type="evidence" value="ECO:0007669"/>
    <property type="project" value="UniProtKB-KW"/>
</dbReference>
<dbReference type="PIRSF" id="PIRSF003085">
    <property type="entry name" value="CMAS"/>
    <property type="match status" value="1"/>
</dbReference>
<name>A0A2R8BNE8_9RHOB</name>
<accession>A0A2R8BNE8</accession>
<dbReference type="InterPro" id="IPR003333">
    <property type="entry name" value="CMAS"/>
</dbReference>
<dbReference type="InterPro" id="IPR050723">
    <property type="entry name" value="CFA/CMAS"/>
</dbReference>
<evidence type="ECO:0000313" key="7">
    <source>
        <dbReference type="EMBL" id="SPH24945.1"/>
    </source>
</evidence>
<reference evidence="7 8" key="1">
    <citation type="submission" date="2018-03" db="EMBL/GenBank/DDBJ databases">
        <authorList>
            <person name="Keele B.F."/>
        </authorList>
    </citation>
    <scope>NUCLEOTIDE SEQUENCE [LARGE SCALE GENOMIC DNA]</scope>
    <source>
        <strain evidence="7 8">CECT 8626</strain>
    </source>
</reference>
<keyword evidence="2 7" id="KW-0489">Methyltransferase</keyword>
<keyword evidence="8" id="KW-1185">Reference proteome</keyword>
<dbReference type="OrthoDB" id="9782855at2"/>
<dbReference type="RefSeq" id="WP_108854946.1">
    <property type="nucleotide sequence ID" value="NZ_OMOQ01000006.1"/>
</dbReference>
<dbReference type="Pfam" id="PF25371">
    <property type="entry name" value="DUF7884"/>
    <property type="match status" value="1"/>
</dbReference>
<organism evidence="7 8">
    <name type="scientific">Albidovulum aquaemixtae</name>
    <dbReference type="NCBI Taxonomy" id="1542388"/>
    <lineage>
        <taxon>Bacteria</taxon>
        <taxon>Pseudomonadati</taxon>
        <taxon>Pseudomonadota</taxon>
        <taxon>Alphaproteobacteria</taxon>
        <taxon>Rhodobacterales</taxon>
        <taxon>Paracoccaceae</taxon>
        <taxon>Albidovulum</taxon>
    </lineage>
</organism>
<dbReference type="CDD" id="cd02440">
    <property type="entry name" value="AdoMet_MTases"/>
    <property type="match status" value="1"/>
</dbReference>
<protein>
    <submittedName>
        <fullName evidence="7">Cyclopropane-fatty-acyl-phospholipid synthase</fullName>
        <ecNumber evidence="7">2.1.1.79</ecNumber>
    </submittedName>
</protein>
<evidence type="ECO:0000256" key="1">
    <source>
        <dbReference type="ARBA" id="ARBA00010815"/>
    </source>
</evidence>
<dbReference type="Pfam" id="PF02353">
    <property type="entry name" value="CMAS"/>
    <property type="match status" value="1"/>
</dbReference>
<gene>
    <name evidence="7" type="primary">cfa</name>
    <name evidence="7" type="ORF">DEA8626_03978</name>
</gene>
<evidence type="ECO:0000313" key="8">
    <source>
        <dbReference type="Proteomes" id="UP000244924"/>
    </source>
</evidence>
<keyword evidence="5" id="KW-0443">Lipid metabolism</keyword>
<feature type="domain" description="DUF7884" evidence="6">
    <location>
        <begin position="7"/>
        <end position="87"/>
    </location>
</feature>
<dbReference type="EC" id="2.1.1.79" evidence="7"/>
<dbReference type="Proteomes" id="UP000244924">
    <property type="component" value="Unassembled WGS sequence"/>
</dbReference>
<keyword evidence="3 7" id="KW-0808">Transferase</keyword>
<dbReference type="PANTHER" id="PTHR43667:SF1">
    <property type="entry name" value="CYCLOPROPANE-FATTY-ACYL-PHOSPHOLIPID SYNTHASE"/>
    <property type="match status" value="1"/>
</dbReference>
<comment type="similarity">
    <text evidence="1">Belongs to the CFA/CMAS family.</text>
</comment>
<dbReference type="InterPro" id="IPR057206">
    <property type="entry name" value="DUF7884"/>
</dbReference>
<dbReference type="GO" id="GO:0008825">
    <property type="term" value="F:cyclopropane-fatty-acyl-phospholipid synthase activity"/>
    <property type="evidence" value="ECO:0007669"/>
    <property type="project" value="UniProtKB-EC"/>
</dbReference>
<evidence type="ECO:0000256" key="2">
    <source>
        <dbReference type="ARBA" id="ARBA00022603"/>
    </source>
</evidence>